<keyword evidence="3" id="KW-0645">Protease</keyword>
<dbReference type="SMART" id="SM01011">
    <property type="entry name" value="AMP_N"/>
    <property type="match status" value="1"/>
</dbReference>
<evidence type="ECO:0000313" key="18">
    <source>
        <dbReference type="RefSeq" id="XP_026191044.1"/>
    </source>
</evidence>
<evidence type="ECO:0000256" key="7">
    <source>
        <dbReference type="ARBA" id="ARBA00023049"/>
    </source>
</evidence>
<evidence type="ECO:0000256" key="2">
    <source>
        <dbReference type="ARBA" id="ARBA00011738"/>
    </source>
</evidence>
<dbReference type="SUPFAM" id="SSF53092">
    <property type="entry name" value="Creatinase/prolidase N-terminal domain"/>
    <property type="match status" value="1"/>
</dbReference>
<dbReference type="PANTHER" id="PTHR48480:SF2">
    <property type="entry name" value="PEPTIDASE D"/>
    <property type="match status" value="1"/>
</dbReference>
<evidence type="ECO:0000259" key="16">
    <source>
        <dbReference type="SMART" id="SM01011"/>
    </source>
</evidence>
<evidence type="ECO:0000256" key="4">
    <source>
        <dbReference type="ARBA" id="ARBA00022723"/>
    </source>
</evidence>
<dbReference type="GO" id="GO:0006508">
    <property type="term" value="P:proteolysis"/>
    <property type="evidence" value="ECO:0007669"/>
    <property type="project" value="UniProtKB-KW"/>
</dbReference>
<dbReference type="GO" id="GO:0030145">
    <property type="term" value="F:manganese ion binding"/>
    <property type="evidence" value="ECO:0007669"/>
    <property type="project" value="InterPro"/>
</dbReference>
<dbReference type="GO" id="GO:0102009">
    <property type="term" value="F:proline dipeptidase activity"/>
    <property type="evidence" value="ECO:0007669"/>
    <property type="project" value="UniProtKB-EC"/>
</dbReference>
<evidence type="ECO:0000256" key="9">
    <source>
        <dbReference type="ARBA" id="ARBA00043990"/>
    </source>
</evidence>
<evidence type="ECO:0000256" key="12">
    <source>
        <dbReference type="ARBA" id="ARBA00044252"/>
    </source>
</evidence>
<evidence type="ECO:0000256" key="6">
    <source>
        <dbReference type="ARBA" id="ARBA00022997"/>
    </source>
</evidence>
<comment type="similarity">
    <text evidence="9">Belongs to the peptidase M24B family. Eukaryotic-type prolidase subfamily.</text>
</comment>
<dbReference type="GO" id="GO:0070006">
    <property type="term" value="F:metalloaminopeptidase activity"/>
    <property type="evidence" value="ECO:0007669"/>
    <property type="project" value="InterPro"/>
</dbReference>
<dbReference type="SUPFAM" id="SSF55920">
    <property type="entry name" value="Creatinase/aminopeptidase"/>
    <property type="match status" value="1"/>
</dbReference>
<dbReference type="EC" id="3.4.13.9" evidence="10"/>
<evidence type="ECO:0000256" key="1">
    <source>
        <dbReference type="ARBA" id="ARBA00001936"/>
    </source>
</evidence>
<dbReference type="Proteomes" id="UP000515125">
    <property type="component" value="Unplaced"/>
</dbReference>
<comment type="cofactor">
    <cofactor evidence="1">
        <name>Mn(2+)</name>
        <dbReference type="ChEBI" id="CHEBI:29035"/>
    </cofactor>
</comment>
<dbReference type="Gene3D" id="3.90.230.10">
    <property type="entry name" value="Creatinase/methionine aminopeptidase superfamily"/>
    <property type="match status" value="1"/>
</dbReference>
<keyword evidence="4" id="KW-0479">Metal-binding</keyword>
<dbReference type="RefSeq" id="XP_026191044.1">
    <property type="nucleotide sequence ID" value="XM_026335259.1"/>
</dbReference>
<dbReference type="CDD" id="cd01087">
    <property type="entry name" value="Prolidase"/>
    <property type="match status" value="1"/>
</dbReference>
<dbReference type="Pfam" id="PF00557">
    <property type="entry name" value="Peptidase_M24"/>
    <property type="match status" value="1"/>
</dbReference>
<dbReference type="Pfam" id="PF05195">
    <property type="entry name" value="AMP_N"/>
    <property type="match status" value="1"/>
</dbReference>
<dbReference type="GeneID" id="34619710"/>
<evidence type="ECO:0000256" key="11">
    <source>
        <dbReference type="ARBA" id="ARBA00044141"/>
    </source>
</evidence>
<dbReference type="InterPro" id="IPR029149">
    <property type="entry name" value="Creatin/AminoP/Spt16_N"/>
</dbReference>
<dbReference type="OrthoDB" id="10261878at2759"/>
<gene>
    <name evidence="18" type="primary">LOC34619710</name>
</gene>
<evidence type="ECO:0000256" key="8">
    <source>
        <dbReference type="ARBA" id="ARBA00023211"/>
    </source>
</evidence>
<feature type="domain" description="Aminopeptidase P N-terminal" evidence="16">
    <location>
        <begin position="39"/>
        <end position="186"/>
    </location>
</feature>
<dbReference type="InterPro" id="IPR036005">
    <property type="entry name" value="Creatinase/aminopeptidase-like"/>
</dbReference>
<keyword evidence="6" id="KW-0224">Dipeptidase</keyword>
<evidence type="ECO:0000256" key="5">
    <source>
        <dbReference type="ARBA" id="ARBA00022801"/>
    </source>
</evidence>
<comment type="subunit">
    <text evidence="2">Homodimer.</text>
</comment>
<protein>
    <recommendedName>
        <fullName evidence="11">Xaa-Pro dipeptidase</fullName>
        <ecNumber evidence="10">3.4.13.9</ecNumber>
    </recommendedName>
    <alternativeName>
        <fullName evidence="14">Imidodipeptidase</fullName>
    </alternativeName>
    <alternativeName>
        <fullName evidence="12">Peptidase D</fullName>
    </alternativeName>
    <alternativeName>
        <fullName evidence="13">Proline dipeptidase</fullName>
    </alternativeName>
</protein>
<keyword evidence="7" id="KW-0482">Metalloprotease</keyword>
<keyword evidence="8" id="KW-0464">Manganese</keyword>
<dbReference type="InterPro" id="IPR052433">
    <property type="entry name" value="X-Pro_dipept-like"/>
</dbReference>
<evidence type="ECO:0000313" key="17">
    <source>
        <dbReference type="Proteomes" id="UP000515125"/>
    </source>
</evidence>
<proteinExistence type="inferred from homology"/>
<dbReference type="AlphaFoldDB" id="A0A6P6RU19"/>
<dbReference type="InterPro" id="IPR007865">
    <property type="entry name" value="Aminopep_P_N"/>
</dbReference>
<keyword evidence="5" id="KW-0378">Hydrolase</keyword>
<evidence type="ECO:0000256" key="10">
    <source>
        <dbReference type="ARBA" id="ARBA00044051"/>
    </source>
</evidence>
<evidence type="ECO:0000256" key="13">
    <source>
        <dbReference type="ARBA" id="ARBA00044284"/>
    </source>
</evidence>
<organism evidence="17 18">
    <name type="scientific">Cyclospora cayetanensis</name>
    <dbReference type="NCBI Taxonomy" id="88456"/>
    <lineage>
        <taxon>Eukaryota</taxon>
        <taxon>Sar</taxon>
        <taxon>Alveolata</taxon>
        <taxon>Apicomplexa</taxon>
        <taxon>Conoidasida</taxon>
        <taxon>Coccidia</taxon>
        <taxon>Eucoccidiorida</taxon>
        <taxon>Eimeriorina</taxon>
        <taxon>Eimeriidae</taxon>
        <taxon>Cyclospora</taxon>
    </lineage>
</organism>
<keyword evidence="17" id="KW-1185">Reference proteome</keyword>
<reference evidence="18" key="1">
    <citation type="submission" date="2025-08" db="UniProtKB">
        <authorList>
            <consortium name="RefSeq"/>
        </authorList>
    </citation>
    <scope>IDENTIFICATION</scope>
</reference>
<accession>A0A6P6RU19</accession>
<name>A0A6P6RU19_9EIME</name>
<dbReference type="InterPro" id="IPR000994">
    <property type="entry name" value="Pept_M24"/>
</dbReference>
<dbReference type="PANTHER" id="PTHR48480">
    <property type="match status" value="1"/>
</dbReference>
<comment type="catalytic activity">
    <reaction evidence="15">
        <text>Xaa-L-Pro dipeptide + H2O = an L-alpha-amino acid + L-proline</text>
        <dbReference type="Rhea" id="RHEA:76407"/>
        <dbReference type="ChEBI" id="CHEBI:15377"/>
        <dbReference type="ChEBI" id="CHEBI:59869"/>
        <dbReference type="ChEBI" id="CHEBI:60039"/>
        <dbReference type="ChEBI" id="CHEBI:195196"/>
        <dbReference type="EC" id="3.4.13.9"/>
    </reaction>
</comment>
<sequence length="514" mass="56560">MRSVLRDNQPEHKPWLRWPGTFEAILDSDMQKTLREFLTSPLIHRERIREVQTKFASIAEASGVASEGHAVFLQGGTSDEWSLYSSDCTKCPFRQEAFFQYLLGVNEPDLLGVLILSRKEVLLFVPRISKDSLRFVGPPKSVAFYQERYGVSDVIPYERLDEVEVELKSRGVHTLHVLHGINSDSGSPAGPPNALKNFSAFRIDTAKLHGILVESRLYKTPLEAEFLTAAALCASQAHCFVGRRITRLVELHGEALFKAFVGVAGGARHVAYDCICCAGTHASILHYGHAGRPNDGLIKDGDLLLFDMGGDFSGYATDITFTFPANGVFTEMQKAIYSAVLDAQQAVLRRMKPGERWTALHRLAERVILKHLKDLDLLVGSLEACEAAALGSVFMPHGLGHFLGLDTHDVGGFTASSPPSNEPGLCYLRTTRILEEGMCITVEPGCYFVEHLLKKAAADPTQASLMNLPEIQKYVHVGGVRLEDDVIVTKTGILNLTVVPRAVADVEELLRLAP</sequence>
<evidence type="ECO:0000256" key="14">
    <source>
        <dbReference type="ARBA" id="ARBA00044351"/>
    </source>
</evidence>
<evidence type="ECO:0000256" key="3">
    <source>
        <dbReference type="ARBA" id="ARBA00022670"/>
    </source>
</evidence>
<evidence type="ECO:0000256" key="15">
    <source>
        <dbReference type="ARBA" id="ARBA00048994"/>
    </source>
</evidence>
<dbReference type="Gene3D" id="3.40.350.10">
    <property type="entry name" value="Creatinase/prolidase N-terminal domain"/>
    <property type="match status" value="1"/>
</dbReference>